<dbReference type="EMBL" id="VLKI01000008">
    <property type="protein sequence ID" value="TWH85727.1"/>
    <property type="molecule type" value="Genomic_DNA"/>
</dbReference>
<comment type="caution">
    <text evidence="1">The sequence shown here is derived from an EMBL/GenBank/DDBJ whole genome shotgun (WGS) entry which is preliminary data.</text>
</comment>
<dbReference type="GeneID" id="65404308"/>
<dbReference type="Proteomes" id="UP000318667">
    <property type="component" value="Unassembled WGS sequence"/>
</dbReference>
<accession>A0A562JRA7</accession>
<proteinExistence type="predicted"/>
<sequence>MLQFKLFKVYNGESTLDKLDGKFSNMIRFSNNVIGIPYDYGINGYRKVLESVKDLPIKQYIMTPEKFFKVLNYSIELGYHVNSLNFLESVPPEHQEIISHYKQQINAETDISKKQLIANKFFNELDWIITDESIDIKDLSLRIKSDTTPVHVEVDIYNNGVLLFDNESIKSQVINLIKSIE</sequence>
<keyword evidence="2" id="KW-1185">Reference proteome</keyword>
<gene>
    <name evidence="1" type="ORF">IQ19_03152</name>
</gene>
<organism evidence="1 2">
    <name type="scientific">Cytobacillus oceanisediminis</name>
    <dbReference type="NCBI Taxonomy" id="665099"/>
    <lineage>
        <taxon>Bacteria</taxon>
        <taxon>Bacillati</taxon>
        <taxon>Bacillota</taxon>
        <taxon>Bacilli</taxon>
        <taxon>Bacillales</taxon>
        <taxon>Bacillaceae</taxon>
        <taxon>Cytobacillus</taxon>
    </lineage>
</organism>
<dbReference type="OrthoDB" id="9988516at2"/>
<protein>
    <submittedName>
        <fullName evidence="1">Uncharacterized protein</fullName>
    </submittedName>
</protein>
<evidence type="ECO:0000313" key="1">
    <source>
        <dbReference type="EMBL" id="TWH85727.1"/>
    </source>
</evidence>
<dbReference type="AlphaFoldDB" id="A0A562JRA7"/>
<dbReference type="RefSeq" id="WP_144543240.1">
    <property type="nucleotide sequence ID" value="NZ_CBCSDC010000005.1"/>
</dbReference>
<evidence type="ECO:0000313" key="2">
    <source>
        <dbReference type="Proteomes" id="UP000318667"/>
    </source>
</evidence>
<reference evidence="1 2" key="1">
    <citation type="journal article" date="2015" name="Stand. Genomic Sci.">
        <title>Genomic Encyclopedia of Bacterial and Archaeal Type Strains, Phase III: the genomes of soil and plant-associated and newly described type strains.</title>
        <authorList>
            <person name="Whitman W.B."/>
            <person name="Woyke T."/>
            <person name="Klenk H.P."/>
            <person name="Zhou Y."/>
            <person name="Lilburn T.G."/>
            <person name="Beck B.J."/>
            <person name="De Vos P."/>
            <person name="Vandamme P."/>
            <person name="Eisen J.A."/>
            <person name="Garrity G."/>
            <person name="Hugenholtz P."/>
            <person name="Kyrpides N.C."/>
        </authorList>
    </citation>
    <scope>NUCLEOTIDE SEQUENCE [LARGE SCALE GENOMIC DNA]</scope>
    <source>
        <strain evidence="1 2">CGMCC 1.10115</strain>
    </source>
</reference>
<name>A0A562JRA7_9BACI</name>